<sequence length="157" mass="16924">MVQASTSIVADLTLLTTSSHAILGLQSSTKKKLVGFVKLATFQSTLVATAVRLGILIRKGQTPDTTFNSTPEMLCFIIEANLAIICGSLDMFMQLGMYAKNKIAEKQSALMKGSANPAQGSSPWESVVNTNNIQMWPMGSGSLVLACHRSDEELVKW</sequence>
<organism evidence="2 3">
    <name type="scientific">Fusarium langsethiae</name>
    <dbReference type="NCBI Taxonomy" id="179993"/>
    <lineage>
        <taxon>Eukaryota</taxon>
        <taxon>Fungi</taxon>
        <taxon>Dikarya</taxon>
        <taxon>Ascomycota</taxon>
        <taxon>Pezizomycotina</taxon>
        <taxon>Sordariomycetes</taxon>
        <taxon>Hypocreomycetidae</taxon>
        <taxon>Hypocreales</taxon>
        <taxon>Nectriaceae</taxon>
        <taxon>Fusarium</taxon>
    </lineage>
</organism>
<gene>
    <name evidence="2" type="ORF">FLAG1_11502</name>
</gene>
<protein>
    <submittedName>
        <fullName evidence="2">Integral membrane protein</fullName>
    </submittedName>
</protein>
<accession>A0A0M9ELZ9</accession>
<reference evidence="2 3" key="1">
    <citation type="submission" date="2015-04" db="EMBL/GenBank/DDBJ databases">
        <title>The draft genome sequence of Fusarium langsethiae, a T-2/HT-2 mycotoxin producer.</title>
        <authorList>
            <person name="Lysoe E."/>
            <person name="Divon H.H."/>
            <person name="Terzi V."/>
            <person name="Orru L."/>
            <person name="Lamontanara A."/>
            <person name="Kolseth A.-K."/>
            <person name="Frandsen R.J."/>
            <person name="Nielsen K."/>
            <person name="Thrane U."/>
        </authorList>
    </citation>
    <scope>NUCLEOTIDE SEQUENCE [LARGE SCALE GENOMIC DNA]</scope>
    <source>
        <strain evidence="2 3">Fl201059</strain>
    </source>
</reference>
<feature type="domain" description="Rhodopsin" evidence="1">
    <location>
        <begin position="2"/>
        <end position="95"/>
    </location>
</feature>
<evidence type="ECO:0000313" key="3">
    <source>
        <dbReference type="Proteomes" id="UP000037904"/>
    </source>
</evidence>
<evidence type="ECO:0000313" key="2">
    <source>
        <dbReference type="EMBL" id="KPA35779.1"/>
    </source>
</evidence>
<comment type="caution">
    <text evidence="2">The sequence shown here is derived from an EMBL/GenBank/DDBJ whole genome shotgun (WGS) entry which is preliminary data.</text>
</comment>
<dbReference type="EMBL" id="JXCE01000904">
    <property type="protein sequence ID" value="KPA35779.1"/>
    <property type="molecule type" value="Genomic_DNA"/>
</dbReference>
<keyword evidence="3" id="KW-1185">Reference proteome</keyword>
<dbReference type="Pfam" id="PF20684">
    <property type="entry name" value="Fung_rhodopsin"/>
    <property type="match status" value="1"/>
</dbReference>
<dbReference type="Proteomes" id="UP000037904">
    <property type="component" value="Unassembled WGS sequence"/>
</dbReference>
<dbReference type="AlphaFoldDB" id="A0A0M9ELZ9"/>
<name>A0A0M9ELZ9_FUSLA</name>
<evidence type="ECO:0000259" key="1">
    <source>
        <dbReference type="Pfam" id="PF20684"/>
    </source>
</evidence>
<proteinExistence type="predicted"/>
<dbReference type="InterPro" id="IPR049326">
    <property type="entry name" value="Rhodopsin_dom_fungi"/>
</dbReference>